<dbReference type="OrthoDB" id="1290266at2"/>
<dbReference type="AlphaFoldDB" id="A0A1I1RMA7"/>
<evidence type="ECO:0000256" key="1">
    <source>
        <dbReference type="SAM" id="Phobius"/>
    </source>
</evidence>
<evidence type="ECO:0000313" key="3">
    <source>
        <dbReference type="Proteomes" id="UP000199439"/>
    </source>
</evidence>
<keyword evidence="1" id="KW-0472">Membrane</keyword>
<evidence type="ECO:0000313" key="2">
    <source>
        <dbReference type="EMBL" id="SFD35471.1"/>
    </source>
</evidence>
<gene>
    <name evidence="2" type="ORF">SAMN04487987_110108</name>
</gene>
<keyword evidence="1" id="KW-1133">Transmembrane helix</keyword>
<reference evidence="3" key="1">
    <citation type="submission" date="2016-10" db="EMBL/GenBank/DDBJ databases">
        <authorList>
            <person name="Varghese N."/>
            <person name="Submissions S."/>
        </authorList>
    </citation>
    <scope>NUCLEOTIDE SEQUENCE [LARGE SCALE GENOMIC DNA]</scope>
    <source>
        <strain evidence="3">DSM 25730</strain>
    </source>
</reference>
<protein>
    <submittedName>
        <fullName evidence="2">Uncharacterized protein</fullName>
    </submittedName>
</protein>
<dbReference type="EMBL" id="FOMI01000010">
    <property type="protein sequence ID" value="SFD35471.1"/>
    <property type="molecule type" value="Genomic_DNA"/>
</dbReference>
<sequence length="531" mass="62931">MIEGIYLKNKDLKKNYNILFENQNVFENTISLKVINDIEVKDISFEIKFTKKIIAYRSHEYKWKKINRKKNHILNQHCPKIIVFEDYTYMLSSKNIGAWEIQNPNQILWILKSSELHPIFSYGKGNYRNFVDYFKLENYKLKLLFSKKPVPEFSRSKIPFTPIICFTDHCDFDTNESLEKQLTFFSQNNVKVSKGFFLNHFSKRENNSSYENDKSLLLKFDKSGHELFYHALTQSIRKNKTAINEFVNFNPPKEFLVSTYVDHGYQPYNYTLKNHSELGEKEWTKIISEKGIKNLWTYLDSGTSQKGIINQLNPYSFTPKRLIKNHIFRPIFIFRTLLFFNSTEELLLKYKLSASHFKKILLGKEIKLVPLFLTTVYKCLFYCISTILIKKKRNKVFKYSKYTPFIFQHKIKGITFNFFQTVEVTNFEKTFSKKNIELLIEESGAIIAHCYFSSPLTTQKGKLFHGDTISKINEENFALLKEKLQKNKIWNPTISELINFTTETSKLEYHTIEDEIKVKATTIPTRYIKYV</sequence>
<dbReference type="STRING" id="870482.SAMN04487987_110108"/>
<organism evidence="2 3">
    <name type="scientific">Algibacter pectinivorans</name>
    <dbReference type="NCBI Taxonomy" id="870482"/>
    <lineage>
        <taxon>Bacteria</taxon>
        <taxon>Pseudomonadati</taxon>
        <taxon>Bacteroidota</taxon>
        <taxon>Flavobacteriia</taxon>
        <taxon>Flavobacteriales</taxon>
        <taxon>Flavobacteriaceae</taxon>
        <taxon>Algibacter</taxon>
    </lineage>
</organism>
<feature type="transmembrane region" description="Helical" evidence="1">
    <location>
        <begin position="368"/>
        <end position="389"/>
    </location>
</feature>
<accession>A0A1I1RMA7</accession>
<keyword evidence="3" id="KW-1185">Reference proteome</keyword>
<proteinExistence type="predicted"/>
<keyword evidence="1" id="KW-0812">Transmembrane</keyword>
<dbReference type="Proteomes" id="UP000199439">
    <property type="component" value="Unassembled WGS sequence"/>
</dbReference>
<name>A0A1I1RMA7_9FLAO</name>
<dbReference type="RefSeq" id="WP_092853301.1">
    <property type="nucleotide sequence ID" value="NZ_FOMI01000010.1"/>
</dbReference>